<feature type="transmembrane region" description="Helical" evidence="2">
    <location>
        <begin position="407"/>
        <end position="429"/>
    </location>
</feature>
<keyword evidence="5" id="KW-1185">Reference proteome</keyword>
<proteinExistence type="predicted"/>
<evidence type="ECO:0000256" key="3">
    <source>
        <dbReference type="SAM" id="SignalP"/>
    </source>
</evidence>
<gene>
    <name evidence="4" type="ORF">theurythT_05120</name>
</gene>
<evidence type="ECO:0000256" key="1">
    <source>
        <dbReference type="SAM" id="Coils"/>
    </source>
</evidence>
<dbReference type="RefSeq" id="WP_284206383.1">
    <property type="nucleotide sequence ID" value="NZ_BSSU01000002.1"/>
</dbReference>
<comment type="caution">
    <text evidence="4">The sequence shown here is derived from an EMBL/GenBank/DDBJ whole genome shotgun (WGS) entry which is preliminary data.</text>
</comment>
<dbReference type="InterPro" id="IPR020010">
    <property type="entry name" value="CHP03503"/>
</dbReference>
<dbReference type="Proteomes" id="UP001157133">
    <property type="component" value="Unassembled WGS sequence"/>
</dbReference>
<reference evidence="4 5" key="1">
    <citation type="submission" date="2023-03" db="EMBL/GenBank/DDBJ databases">
        <title>Draft genome sequence of Thalassotalea eurytherma JCM 18482T.</title>
        <authorList>
            <person name="Sawabe T."/>
        </authorList>
    </citation>
    <scope>NUCLEOTIDE SEQUENCE [LARGE SCALE GENOMIC DNA]</scope>
    <source>
        <strain evidence="4 5">JCM 18482</strain>
    </source>
</reference>
<accession>A0ABQ6GYT4</accession>
<dbReference type="NCBIfam" id="TIGR03503">
    <property type="entry name" value="TIGR03503 family protein"/>
    <property type="match status" value="1"/>
</dbReference>
<keyword evidence="1" id="KW-0175">Coiled coil</keyword>
<evidence type="ECO:0008006" key="6">
    <source>
        <dbReference type="Google" id="ProtNLM"/>
    </source>
</evidence>
<sequence>MAQKNSIVAALGGSMMAAMISLSSLAQSVSDKIDFYRVDNVTNQIPYFDNRFRIDANIEEITLLFYRTHGSAPIILVQPDGTKVKVESHDKEKVEWYDDRTFDMIKIKKPMPGPWQALGNIIPESQIMVVSDVRIEVEPLPEILLAGETVKLTAKLFNGELAIDTPRFDDVISIDVDFFSSNNQDFDNFGADLVRLTTFRDDGRELDEFANDSTFTGEFELTIAPGEWVPVYKLTLPMAARELQQKPIILHRSPITTEVDTSSSEEVPHKIHFNIADTYVKPDSLIFQGKITYPDKQAVPFSVLEGSGDTRTVDVDYTESGVHRVKISAFGETVNGREFRLVMPEFSFIVQHTGNALLPDVRNMSDESKALAEEERRAQMAKEREEKLAAQIAQVKAEQAEKEKMQLIIIVGGNVIIVIIAITVLVVYLRKKKKKKKTQELELTT</sequence>
<name>A0ABQ6GYT4_9GAMM</name>
<keyword evidence="2" id="KW-0472">Membrane</keyword>
<evidence type="ECO:0000313" key="5">
    <source>
        <dbReference type="Proteomes" id="UP001157133"/>
    </source>
</evidence>
<feature type="chain" id="PRO_5046614309" description="TIGR03503 family protein" evidence="3">
    <location>
        <begin position="27"/>
        <end position="445"/>
    </location>
</feature>
<keyword evidence="2" id="KW-0812">Transmembrane</keyword>
<evidence type="ECO:0000313" key="4">
    <source>
        <dbReference type="EMBL" id="GLX81060.1"/>
    </source>
</evidence>
<dbReference type="EMBL" id="BSSU01000002">
    <property type="protein sequence ID" value="GLX81060.1"/>
    <property type="molecule type" value="Genomic_DNA"/>
</dbReference>
<keyword evidence="2" id="KW-1133">Transmembrane helix</keyword>
<feature type="signal peptide" evidence="3">
    <location>
        <begin position="1"/>
        <end position="26"/>
    </location>
</feature>
<keyword evidence="3" id="KW-0732">Signal</keyword>
<protein>
    <recommendedName>
        <fullName evidence="6">TIGR03503 family protein</fullName>
    </recommendedName>
</protein>
<feature type="coiled-coil region" evidence="1">
    <location>
        <begin position="364"/>
        <end position="401"/>
    </location>
</feature>
<evidence type="ECO:0000256" key="2">
    <source>
        <dbReference type="SAM" id="Phobius"/>
    </source>
</evidence>
<organism evidence="4 5">
    <name type="scientific">Thalassotalea eurytherma</name>
    <dbReference type="NCBI Taxonomy" id="1144278"/>
    <lineage>
        <taxon>Bacteria</taxon>
        <taxon>Pseudomonadati</taxon>
        <taxon>Pseudomonadota</taxon>
        <taxon>Gammaproteobacteria</taxon>
        <taxon>Alteromonadales</taxon>
        <taxon>Colwelliaceae</taxon>
        <taxon>Thalassotalea</taxon>
    </lineage>
</organism>